<sequence length="329" mass="36063">MPMAEGEVMKHNETIRQKDTARPWEPEESAAIELVHFSASYGGRSVLHDVSFTVPRGSIFGLLGTNGAGKTTTIKTLLGFRPPQSGMVRVLGYEVGRQQQAINALVGSVSEQSSLYDGLTVAQLCRLSSQLQRRWNQPLVQRFLDLFALPAHARLKTFSRGMRSQVALCLALGHEPELLILDEPTAGLDPLAHQVVLSTLIGEVAARGTTIFFATQQLAEVEAMADQVAVLHGGRLSLYDEVDQLRTREQFVRLVYAQQPPAEEMAYLRGLPDVLRVEQEGRAVRLRMAGEAQALVALLQARPYALRDHEVVAVPLAEVLLTALRGEGA</sequence>
<dbReference type="OrthoDB" id="9775135at2"/>
<evidence type="ECO:0000256" key="4">
    <source>
        <dbReference type="SAM" id="MobiDB-lite"/>
    </source>
</evidence>
<evidence type="ECO:0000259" key="5">
    <source>
        <dbReference type="PROSITE" id="PS50893"/>
    </source>
</evidence>
<dbReference type="KEGG" id="kbs:EPA93_46385"/>
<name>A0A4V0Z0F1_KTERU</name>
<dbReference type="GO" id="GO:0005524">
    <property type="term" value="F:ATP binding"/>
    <property type="evidence" value="ECO:0007669"/>
    <property type="project" value="UniProtKB-KW"/>
</dbReference>
<dbReference type="PANTHER" id="PTHR42939:SF1">
    <property type="entry name" value="ABC TRANSPORTER ATP-BINDING PROTEIN ALBC-RELATED"/>
    <property type="match status" value="1"/>
</dbReference>
<dbReference type="Pfam" id="PF00005">
    <property type="entry name" value="ABC_tran"/>
    <property type="match status" value="1"/>
</dbReference>
<feature type="region of interest" description="Disordered" evidence="4">
    <location>
        <begin position="1"/>
        <end position="24"/>
    </location>
</feature>
<gene>
    <name evidence="6" type="ORF">EPA93_46385</name>
</gene>
<dbReference type="InterPro" id="IPR051782">
    <property type="entry name" value="ABC_Transporter_VariousFunc"/>
</dbReference>
<dbReference type="InterPro" id="IPR003439">
    <property type="entry name" value="ABC_transporter-like_ATP-bd"/>
</dbReference>
<feature type="domain" description="ABC transporter" evidence="5">
    <location>
        <begin position="32"/>
        <end position="258"/>
    </location>
</feature>
<organism evidence="6 7">
    <name type="scientific">Ktedonosporobacter rubrisoli</name>
    <dbReference type="NCBI Taxonomy" id="2509675"/>
    <lineage>
        <taxon>Bacteria</taxon>
        <taxon>Bacillati</taxon>
        <taxon>Chloroflexota</taxon>
        <taxon>Ktedonobacteria</taxon>
        <taxon>Ktedonobacterales</taxon>
        <taxon>Ktedonosporobacteraceae</taxon>
        <taxon>Ktedonosporobacter</taxon>
    </lineage>
</organism>
<dbReference type="AlphaFoldDB" id="A0A4V0Z0F1"/>
<keyword evidence="7" id="KW-1185">Reference proteome</keyword>
<dbReference type="Gene3D" id="3.40.50.300">
    <property type="entry name" value="P-loop containing nucleotide triphosphate hydrolases"/>
    <property type="match status" value="1"/>
</dbReference>
<reference evidence="6 7" key="1">
    <citation type="submission" date="2019-01" db="EMBL/GenBank/DDBJ databases">
        <title>Ktedonosporobacter rubrisoli SCAWS-G2.</title>
        <authorList>
            <person name="Huang Y."/>
            <person name="Yan B."/>
        </authorList>
    </citation>
    <scope>NUCLEOTIDE SEQUENCE [LARGE SCALE GENOMIC DNA]</scope>
    <source>
        <strain evidence="6 7">SCAWS-G2</strain>
    </source>
</reference>
<evidence type="ECO:0000256" key="2">
    <source>
        <dbReference type="ARBA" id="ARBA00022741"/>
    </source>
</evidence>
<dbReference type="CDD" id="cd03230">
    <property type="entry name" value="ABC_DR_subfamily_A"/>
    <property type="match status" value="1"/>
</dbReference>
<evidence type="ECO:0000256" key="3">
    <source>
        <dbReference type="ARBA" id="ARBA00022840"/>
    </source>
</evidence>
<keyword evidence="1" id="KW-0813">Transport</keyword>
<dbReference type="PROSITE" id="PS50893">
    <property type="entry name" value="ABC_TRANSPORTER_2"/>
    <property type="match status" value="1"/>
</dbReference>
<evidence type="ECO:0000313" key="6">
    <source>
        <dbReference type="EMBL" id="QBD83001.1"/>
    </source>
</evidence>
<feature type="compositionally biased region" description="Basic and acidic residues" evidence="4">
    <location>
        <begin position="7"/>
        <end position="24"/>
    </location>
</feature>
<proteinExistence type="predicted"/>
<protein>
    <submittedName>
        <fullName evidence="6">ABC transporter ATP-binding protein</fullName>
    </submittedName>
</protein>
<dbReference type="InterPro" id="IPR027417">
    <property type="entry name" value="P-loop_NTPase"/>
</dbReference>
<evidence type="ECO:0000313" key="7">
    <source>
        <dbReference type="Proteomes" id="UP000290365"/>
    </source>
</evidence>
<dbReference type="PANTHER" id="PTHR42939">
    <property type="entry name" value="ABC TRANSPORTER ATP-BINDING PROTEIN ALBC-RELATED"/>
    <property type="match status" value="1"/>
</dbReference>
<evidence type="ECO:0000256" key="1">
    <source>
        <dbReference type="ARBA" id="ARBA00022448"/>
    </source>
</evidence>
<dbReference type="GO" id="GO:0016887">
    <property type="term" value="F:ATP hydrolysis activity"/>
    <property type="evidence" value="ECO:0007669"/>
    <property type="project" value="InterPro"/>
</dbReference>
<keyword evidence="2" id="KW-0547">Nucleotide-binding</keyword>
<dbReference type="SMART" id="SM00382">
    <property type="entry name" value="AAA"/>
    <property type="match status" value="1"/>
</dbReference>
<dbReference type="InterPro" id="IPR003593">
    <property type="entry name" value="AAA+_ATPase"/>
</dbReference>
<accession>A0A4V0Z0F1</accession>
<dbReference type="EMBL" id="CP035758">
    <property type="protein sequence ID" value="QBD83001.1"/>
    <property type="molecule type" value="Genomic_DNA"/>
</dbReference>
<dbReference type="Proteomes" id="UP000290365">
    <property type="component" value="Chromosome"/>
</dbReference>
<keyword evidence="3 6" id="KW-0067">ATP-binding</keyword>
<dbReference type="SUPFAM" id="SSF52540">
    <property type="entry name" value="P-loop containing nucleoside triphosphate hydrolases"/>
    <property type="match status" value="1"/>
</dbReference>